<evidence type="ECO:0000313" key="1">
    <source>
        <dbReference type="EMBL" id="KAK2194822.1"/>
    </source>
</evidence>
<protein>
    <submittedName>
        <fullName evidence="1">Uncharacterized protein</fullName>
    </submittedName>
</protein>
<keyword evidence="2" id="KW-1185">Reference proteome</keyword>
<accession>A0AAD9PHY2</accession>
<gene>
    <name evidence="1" type="ORF">BdWA1_003710</name>
</gene>
<dbReference type="GeneID" id="94338007"/>
<organism evidence="1 2">
    <name type="scientific">Babesia duncani</name>
    <dbReference type="NCBI Taxonomy" id="323732"/>
    <lineage>
        <taxon>Eukaryota</taxon>
        <taxon>Sar</taxon>
        <taxon>Alveolata</taxon>
        <taxon>Apicomplexa</taxon>
        <taxon>Aconoidasida</taxon>
        <taxon>Piroplasmida</taxon>
        <taxon>Babesiidae</taxon>
        <taxon>Babesia</taxon>
    </lineage>
</organism>
<dbReference type="Proteomes" id="UP001214638">
    <property type="component" value="Unassembled WGS sequence"/>
</dbReference>
<dbReference type="EMBL" id="JALLKP010000040">
    <property type="protein sequence ID" value="KAK2194822.1"/>
    <property type="molecule type" value="Genomic_DNA"/>
</dbReference>
<dbReference type="KEGG" id="bdw:94338007"/>
<dbReference type="RefSeq" id="XP_067801665.1">
    <property type="nucleotide sequence ID" value="XM_067948720.1"/>
</dbReference>
<sequence length="1428" mass="162927">MLNVWQLQESINASILALVNSENKSQEYTALDDLYVHISQYRENRQEIRKLAIGIDQSFEENLNRLCKFMVSHILKSKYVCINHDALVKLQSLLIDICYKDSTIKTNVDAELKAVIHIWRVAYCKSGTFETCGSSVASISVDYAVLISDLIPIAGEQSIPLIFILLEILKYAENKRIVSNVLNILSCIPSGIDITKVYPGIISRIVSKLSHLNENQFSIAIKTLSVLLVGSIKCDEFIPKTLQWVEHVLHKYAKPYRNHLLPLIKTCISINIICKRLQDPISQFILKYETVELAPFIRSSFCELKVALRSLVTRSLKEPNEESLRIYNGYLKLLEVIPAIEVDFYLALGFLLQFDFYQGCFETRATYNRKYDVDVDIKLPNANTSGVKIGTRIWIIKEKQCANKNTTVGNCVIQSIKSESKSCSLIIPSIANIHSSAVTPKQPLIEVVCASDNNVEGSNSTLQESPDTRGTLVDFDSMLKGCAINTKVMDFEKVQEDKVLSLFENVAGHHFKSLGKNLQLDTLYNITNSLVFNRVDIETAMLACRLLHLFSIFTRVISIEEFKHVGIAFLQSMVNDSFFNFVLAHDPCEPIIVLLKARFTCALSQLLYKACREQIDILPREQFGSLLFWLLPECMSDSPMVSFNSIRLFKVLNLTHLQFSLVQEPMLRVYFNSMVNKSIQSLAVDDVGVYAIRVCDVVYCISRTDFADSKSIFDLCLAISDYAFKLNDPATHQMGIGDVSTMLYTFNHLLVALYKCPKCIMESKFEGQVIDFNLAIATLVATRVRYYVNGAKIGHLSLVALYRCFKIFSQNVKVFHVRLGEMWDVIEFALEGNKSNYGNLIVLMAIIQLMLEHGFVLMQHRMRESMPIMIDILNKVDISSAHKYNQSQKYRAVVSVLHVVAKVASMVENRDLFSLCLHAALVACENRTLVIHVTAHRLAIGGIPLFGQSKVTQVDYSNFKFDIQNSTITEQLTTHLRQWLARCPPNVENLEKRIIEVANKYYKSQNYIAGNVEYCYISRSKGIISLVCNEDGVDLENIRFWVRDDDWGNTLYVRSKKVLFATMNTLEGKYKAYEDTYLLEKLLNGQKGGKMLRFYPRVFYTIASTTPYQNMQCILSNDGKYCLDVYLAAPMTKINILPRITGRDGCDEIDFAIDYYNYDVLHRKMKFFISAEKCLETITDLFNDYRINYKIVSDSLDDELFKKNAANVTVYTLSGECFLPSVDFFKNQRHIKLDVCKRNDFARIQLFAKLGTDDLHFGGTVTKHLSQSTLVKAHTQFDHKSETMYNFAIKSEPIRRTSVMLRIKSANPKNKNDFRGKKSLKKCNHVISTLEVLRKFGELKFGFFLDALDCFAKNHTGNQRIKSFGNIFAKPRRYCDNFSFGIKLALYGVSISFTLYPFHDFDLLDFKDLQTMAHLVGRNIFTSSLKVI</sequence>
<evidence type="ECO:0000313" key="2">
    <source>
        <dbReference type="Proteomes" id="UP001214638"/>
    </source>
</evidence>
<proteinExistence type="predicted"/>
<comment type="caution">
    <text evidence="1">The sequence shown here is derived from an EMBL/GenBank/DDBJ whole genome shotgun (WGS) entry which is preliminary data.</text>
</comment>
<reference evidence="1" key="1">
    <citation type="journal article" date="2023" name="Nat. Microbiol.">
        <title>Babesia duncani multi-omics identifies virulence factors and drug targets.</title>
        <authorList>
            <person name="Singh P."/>
            <person name="Lonardi S."/>
            <person name="Liang Q."/>
            <person name="Vydyam P."/>
            <person name="Khabirova E."/>
            <person name="Fang T."/>
            <person name="Gihaz S."/>
            <person name="Thekkiniath J."/>
            <person name="Munshi M."/>
            <person name="Abel S."/>
            <person name="Ciampossin L."/>
            <person name="Batugedara G."/>
            <person name="Gupta M."/>
            <person name="Lu X.M."/>
            <person name="Lenz T."/>
            <person name="Chakravarty S."/>
            <person name="Cornillot E."/>
            <person name="Hu Y."/>
            <person name="Ma W."/>
            <person name="Gonzalez L.M."/>
            <person name="Sanchez S."/>
            <person name="Estrada K."/>
            <person name="Sanchez-Flores A."/>
            <person name="Montero E."/>
            <person name="Harb O.S."/>
            <person name="Le Roch K.G."/>
            <person name="Mamoun C.B."/>
        </authorList>
    </citation>
    <scope>NUCLEOTIDE SEQUENCE</scope>
    <source>
        <strain evidence="1">WA1</strain>
    </source>
</reference>
<name>A0AAD9PHY2_9APIC</name>